<dbReference type="Proteomes" id="UP000821865">
    <property type="component" value="Chromosome 7"/>
</dbReference>
<proteinExistence type="predicted"/>
<gene>
    <name evidence="1" type="ORF">HPB49_003558</name>
</gene>
<reference evidence="1" key="1">
    <citation type="submission" date="2020-05" db="EMBL/GenBank/DDBJ databases">
        <title>Large-scale comparative analyses of tick genomes elucidate their genetic diversity and vector capacities.</title>
        <authorList>
            <person name="Jia N."/>
            <person name="Wang J."/>
            <person name="Shi W."/>
            <person name="Du L."/>
            <person name="Sun Y."/>
            <person name="Zhan W."/>
            <person name="Jiang J."/>
            <person name="Wang Q."/>
            <person name="Zhang B."/>
            <person name="Ji P."/>
            <person name="Sakyi L.B."/>
            <person name="Cui X."/>
            <person name="Yuan T."/>
            <person name="Jiang B."/>
            <person name="Yang W."/>
            <person name="Lam T.T.-Y."/>
            <person name="Chang Q."/>
            <person name="Ding S."/>
            <person name="Wang X."/>
            <person name="Zhu J."/>
            <person name="Ruan X."/>
            <person name="Zhao L."/>
            <person name="Wei J."/>
            <person name="Que T."/>
            <person name="Du C."/>
            <person name="Cheng J."/>
            <person name="Dai P."/>
            <person name="Han X."/>
            <person name="Huang E."/>
            <person name="Gao Y."/>
            <person name="Liu J."/>
            <person name="Shao H."/>
            <person name="Ye R."/>
            <person name="Li L."/>
            <person name="Wei W."/>
            <person name="Wang X."/>
            <person name="Wang C."/>
            <person name="Yang T."/>
            <person name="Huo Q."/>
            <person name="Li W."/>
            <person name="Guo W."/>
            <person name="Chen H."/>
            <person name="Zhou L."/>
            <person name="Ni X."/>
            <person name="Tian J."/>
            <person name="Zhou Y."/>
            <person name="Sheng Y."/>
            <person name="Liu T."/>
            <person name="Pan Y."/>
            <person name="Xia L."/>
            <person name="Li J."/>
            <person name="Zhao F."/>
            <person name="Cao W."/>
        </authorList>
    </citation>
    <scope>NUCLEOTIDE SEQUENCE</scope>
    <source>
        <strain evidence="1">Dsil-2018</strain>
    </source>
</reference>
<organism evidence="1 2">
    <name type="scientific">Dermacentor silvarum</name>
    <name type="common">Tick</name>
    <dbReference type="NCBI Taxonomy" id="543639"/>
    <lineage>
        <taxon>Eukaryota</taxon>
        <taxon>Metazoa</taxon>
        <taxon>Ecdysozoa</taxon>
        <taxon>Arthropoda</taxon>
        <taxon>Chelicerata</taxon>
        <taxon>Arachnida</taxon>
        <taxon>Acari</taxon>
        <taxon>Parasitiformes</taxon>
        <taxon>Ixodida</taxon>
        <taxon>Ixodoidea</taxon>
        <taxon>Ixodidae</taxon>
        <taxon>Rhipicephalinae</taxon>
        <taxon>Dermacentor</taxon>
    </lineage>
</organism>
<protein>
    <submittedName>
        <fullName evidence="1">Uncharacterized protein</fullName>
    </submittedName>
</protein>
<evidence type="ECO:0000313" key="1">
    <source>
        <dbReference type="EMBL" id="KAH7940693.1"/>
    </source>
</evidence>
<name>A0ACB8CD52_DERSI</name>
<sequence length="173" mass="19725">MTERMKSAIWKQFVKNSAQEATCKICDTKLRTPSSTTTPLANRLKNKHFSLHSVFLRDSGKQGRPEGAQPLIKSALKLGKDLSQRERTAITTRIARMLALDLQPYIFVENRGFKELMNHMEPLYKIPSRTTFSREIIPALYRDTVTAVKERMHADLQEGIESILFTCDVGVEV</sequence>
<dbReference type="EMBL" id="CM023476">
    <property type="protein sequence ID" value="KAH7940693.1"/>
    <property type="molecule type" value="Genomic_DNA"/>
</dbReference>
<keyword evidence="2" id="KW-1185">Reference proteome</keyword>
<comment type="caution">
    <text evidence="1">The sequence shown here is derived from an EMBL/GenBank/DDBJ whole genome shotgun (WGS) entry which is preliminary data.</text>
</comment>
<evidence type="ECO:0000313" key="2">
    <source>
        <dbReference type="Proteomes" id="UP000821865"/>
    </source>
</evidence>
<accession>A0ACB8CD52</accession>